<feature type="domain" description="C2H2-type" evidence="2">
    <location>
        <begin position="542"/>
        <end position="573"/>
    </location>
</feature>
<dbReference type="SUPFAM" id="SSF48452">
    <property type="entry name" value="TPR-like"/>
    <property type="match status" value="1"/>
</dbReference>
<evidence type="ECO:0000313" key="3">
    <source>
        <dbReference type="EMBL" id="KPM39342.1"/>
    </source>
</evidence>
<comment type="caution">
    <text evidence="3">The sequence shown here is derived from an EMBL/GenBank/DDBJ whole genome shotgun (WGS) entry which is preliminary data.</text>
</comment>
<dbReference type="EMBL" id="LKCW01000109">
    <property type="protein sequence ID" value="KPM39342.1"/>
    <property type="molecule type" value="Genomic_DNA"/>
</dbReference>
<reference evidence="3 4" key="1">
    <citation type="submission" date="2015-09" db="EMBL/GenBank/DDBJ databases">
        <title>Draft genome of a European isolate of the apple canker pathogen Neonectria ditissima.</title>
        <authorList>
            <person name="Gomez-Cortecero A."/>
            <person name="Harrison R.J."/>
            <person name="Armitage A.D."/>
        </authorList>
    </citation>
    <scope>NUCLEOTIDE SEQUENCE [LARGE SCALE GENOMIC DNA]</scope>
    <source>
        <strain evidence="3 4">R09/05</strain>
    </source>
</reference>
<feature type="compositionally biased region" description="Basic and acidic residues" evidence="1">
    <location>
        <begin position="596"/>
        <end position="615"/>
    </location>
</feature>
<feature type="compositionally biased region" description="Polar residues" evidence="1">
    <location>
        <begin position="623"/>
        <end position="637"/>
    </location>
</feature>
<feature type="region of interest" description="Disordered" evidence="1">
    <location>
        <begin position="489"/>
        <end position="509"/>
    </location>
</feature>
<evidence type="ECO:0000259" key="2">
    <source>
        <dbReference type="SMART" id="SM00355"/>
    </source>
</evidence>
<dbReference type="InterPro" id="IPR013087">
    <property type="entry name" value="Znf_C2H2_type"/>
</dbReference>
<feature type="domain" description="C2H2-type" evidence="2">
    <location>
        <begin position="509"/>
        <end position="535"/>
    </location>
</feature>
<sequence length="678" mass="76295">MDLTKSWVAHLRANHKQNLAETMPPPPSGASRKRPWTEPHTSTFDPPPPSGASKKRLWMESDTSPIEPPRRSRARPPSRELWTESDTVPAQTPRRSRARAPDRELWTERDTAYVQPSQLDRCQGGSETVPPSAMTDHGGMLKQPETRPISQEQLVAEVKSIYAGLVMVETKCIEVDNAQSSSTDETSKLNNEQWQALIALHRTLLHEHHDFFLASQHPSASPALKRLALKYASPTIQSLMDFQPSRGDKPFQLWIDILGKSSSLLDLLSKNDRHLKPPSSSLDKVLELISEILDRLGSWFWEKIDCTQRTKPLLEIICDFPSYMRRIYETMPWAMWPMLALLLGVYSIFDPSLSFSEPEIYTPSPASSWPSPTPYGSLEDLISTEVTPPSNGDYTFPTPSLDNLEFPGAGEEFTIFGLNLDTMENWESFDMEEPSGKDLAENQGLENLFELSLPEVSNSVEHSSSLADCPSSDTSSDFEQLGLSMNSSVTLSETEPQLTDVEPQPKSALKCPECPGSIKTYSTRFALKRHWKAKHSGTIQRFPCPHPDCEKSQPDAAFERDEQLQRHLRSRKHTSLDTSSQRSDISKALTPGRKSHSIEIEKTEQSASEGRNEGKQRKRRRTTNGAEVTNGDQPTQTAREKYAAMLVAVEAKKEEYLRALAESRAFAEMHHISDKEED</sequence>
<name>A0A0P7ANG5_9HYPO</name>
<dbReference type="Gene3D" id="3.30.160.60">
    <property type="entry name" value="Classic Zinc Finger"/>
    <property type="match status" value="1"/>
</dbReference>
<dbReference type="STRING" id="78410.A0A0P7ANG5"/>
<feature type="region of interest" description="Disordered" evidence="1">
    <location>
        <begin position="1"/>
        <end position="105"/>
    </location>
</feature>
<dbReference type="Proteomes" id="UP000050424">
    <property type="component" value="Unassembled WGS sequence"/>
</dbReference>
<organism evidence="3 4">
    <name type="scientific">Neonectria ditissima</name>
    <dbReference type="NCBI Taxonomy" id="78410"/>
    <lineage>
        <taxon>Eukaryota</taxon>
        <taxon>Fungi</taxon>
        <taxon>Dikarya</taxon>
        <taxon>Ascomycota</taxon>
        <taxon>Pezizomycotina</taxon>
        <taxon>Sordariomycetes</taxon>
        <taxon>Hypocreomycetidae</taxon>
        <taxon>Hypocreales</taxon>
        <taxon>Nectriaceae</taxon>
        <taxon>Neonectria</taxon>
    </lineage>
</organism>
<gene>
    <name evidence="3" type="ORF">AK830_g7175</name>
</gene>
<dbReference type="OrthoDB" id="2017974at2759"/>
<dbReference type="InterPro" id="IPR011990">
    <property type="entry name" value="TPR-like_helical_dom_sf"/>
</dbReference>
<dbReference type="SMART" id="SM00355">
    <property type="entry name" value="ZnF_C2H2"/>
    <property type="match status" value="2"/>
</dbReference>
<keyword evidence="4" id="KW-1185">Reference proteome</keyword>
<proteinExistence type="predicted"/>
<protein>
    <recommendedName>
        <fullName evidence="2">C2H2-type domain-containing protein</fullName>
    </recommendedName>
</protein>
<evidence type="ECO:0000256" key="1">
    <source>
        <dbReference type="SAM" id="MobiDB-lite"/>
    </source>
</evidence>
<feature type="region of interest" description="Disordered" evidence="1">
    <location>
        <begin position="559"/>
        <end position="638"/>
    </location>
</feature>
<accession>A0A0P7ANG5</accession>
<dbReference type="AlphaFoldDB" id="A0A0P7ANG5"/>
<evidence type="ECO:0000313" key="4">
    <source>
        <dbReference type="Proteomes" id="UP000050424"/>
    </source>
</evidence>